<dbReference type="Proteomes" id="UP000595437">
    <property type="component" value="Chromosome 7"/>
</dbReference>
<organism evidence="1 2">
    <name type="scientific">Caligus rogercresseyi</name>
    <name type="common">Sea louse</name>
    <dbReference type="NCBI Taxonomy" id="217165"/>
    <lineage>
        <taxon>Eukaryota</taxon>
        <taxon>Metazoa</taxon>
        <taxon>Ecdysozoa</taxon>
        <taxon>Arthropoda</taxon>
        <taxon>Crustacea</taxon>
        <taxon>Multicrustacea</taxon>
        <taxon>Hexanauplia</taxon>
        <taxon>Copepoda</taxon>
        <taxon>Siphonostomatoida</taxon>
        <taxon>Caligidae</taxon>
        <taxon>Caligus</taxon>
    </lineage>
</organism>
<protein>
    <submittedName>
        <fullName evidence="1">Uncharacterized protein</fullName>
    </submittedName>
</protein>
<dbReference type="EMBL" id="CP045896">
    <property type="protein sequence ID" value="QQP50167.1"/>
    <property type="molecule type" value="Genomic_DNA"/>
</dbReference>
<gene>
    <name evidence="1" type="ORF">FKW44_011079</name>
</gene>
<sequence>MSKAVLPRTPASLRAEEHIFVGSSKICSFIFENPLAGRRCNVNVCRKNH</sequence>
<name>A0A7T8HHT5_CALRO</name>
<dbReference type="AlphaFoldDB" id="A0A7T8HHT5"/>
<keyword evidence="2" id="KW-1185">Reference proteome</keyword>
<evidence type="ECO:0000313" key="1">
    <source>
        <dbReference type="EMBL" id="QQP50167.1"/>
    </source>
</evidence>
<proteinExistence type="predicted"/>
<evidence type="ECO:0000313" key="2">
    <source>
        <dbReference type="Proteomes" id="UP000595437"/>
    </source>
</evidence>
<reference evidence="2" key="1">
    <citation type="submission" date="2021-01" db="EMBL/GenBank/DDBJ databases">
        <title>Caligus Genome Assembly.</title>
        <authorList>
            <person name="Gallardo-Escarate C."/>
        </authorList>
    </citation>
    <scope>NUCLEOTIDE SEQUENCE [LARGE SCALE GENOMIC DNA]</scope>
</reference>
<accession>A0A7T8HHT5</accession>